<proteinExistence type="predicted"/>
<feature type="transmembrane region" description="Helical" evidence="1">
    <location>
        <begin position="103"/>
        <end position="126"/>
    </location>
</feature>
<keyword evidence="1" id="KW-0472">Membrane</keyword>
<reference evidence="2" key="1">
    <citation type="submission" date="2024-06" db="EMBL/GenBank/DDBJ databases">
        <title>Lacrimispora cavernae sp. nov., a novel anaerobe isolated from bat guano pile inside a cave.</title>
        <authorList>
            <person name="Miller S.L."/>
            <person name="Lu N."/>
            <person name="King J."/>
            <person name="Sankaranarayanan K."/>
            <person name="Lawson P.A."/>
        </authorList>
    </citation>
    <scope>NUCLEOTIDE SEQUENCE</scope>
    <source>
        <strain evidence="2">BS-2</strain>
    </source>
</reference>
<gene>
    <name evidence="2" type="ORF">ABFV83_13795</name>
</gene>
<feature type="transmembrane region" description="Helical" evidence="1">
    <location>
        <begin position="20"/>
        <end position="46"/>
    </location>
</feature>
<feature type="transmembrane region" description="Helical" evidence="1">
    <location>
        <begin position="161"/>
        <end position="187"/>
    </location>
</feature>
<dbReference type="Pfam" id="PF04854">
    <property type="entry name" value="DUF624"/>
    <property type="match status" value="1"/>
</dbReference>
<dbReference type="EMBL" id="CP157940">
    <property type="protein sequence ID" value="XBS52895.1"/>
    <property type="molecule type" value="Genomic_DNA"/>
</dbReference>
<dbReference type="RefSeq" id="WP_349944617.1">
    <property type="nucleotide sequence ID" value="NZ_CP157940.1"/>
</dbReference>
<accession>A0AAU7PKM0</accession>
<protein>
    <submittedName>
        <fullName evidence="2">YesL family protein</fullName>
    </submittedName>
</protein>
<sequence length="203" mass="22814">MNGLFSINSPLWSISSKALNFLWLSILWLVCSLPVITIGASTSALYSITLKYVRNEEGYLTASFFTAFRQNLRQGAIIWLVLLLAGLFLGLDFVFYYRGEQTGIGYMILMTLFFSLALVFVLMNLYVYAVLAKFQNSVFHIIKSSCIMALCHWPSSLAMLMLSLLILAVGFLAFPPLLFFAPAGLCYMHSKFLCRIFDGYIAA</sequence>
<dbReference type="AlphaFoldDB" id="A0AAU7PKM0"/>
<keyword evidence="1" id="KW-1133">Transmembrane helix</keyword>
<evidence type="ECO:0000256" key="1">
    <source>
        <dbReference type="SAM" id="Phobius"/>
    </source>
</evidence>
<evidence type="ECO:0000313" key="2">
    <source>
        <dbReference type="EMBL" id="XBS52895.1"/>
    </source>
</evidence>
<name>A0AAU7PKM0_9FIRM</name>
<organism evidence="2">
    <name type="scientific">Lacrimispora sp. BS-2</name>
    <dbReference type="NCBI Taxonomy" id="3151850"/>
    <lineage>
        <taxon>Bacteria</taxon>
        <taxon>Bacillati</taxon>
        <taxon>Bacillota</taxon>
        <taxon>Clostridia</taxon>
        <taxon>Lachnospirales</taxon>
        <taxon>Lachnospiraceae</taxon>
        <taxon>Lacrimispora</taxon>
    </lineage>
</organism>
<keyword evidence="1" id="KW-0812">Transmembrane</keyword>
<feature type="transmembrane region" description="Helical" evidence="1">
    <location>
        <begin position="76"/>
        <end position="97"/>
    </location>
</feature>
<dbReference type="InterPro" id="IPR006938">
    <property type="entry name" value="DUF624"/>
</dbReference>